<gene>
    <name evidence="1" type="primary">smg</name>
    <name evidence="2" type="ORF">NCTC10529_00561</name>
</gene>
<dbReference type="Proteomes" id="UP000248598">
    <property type="component" value="Chromosome 1"/>
</dbReference>
<dbReference type="HAMAP" id="MF_00598">
    <property type="entry name" value="Smg"/>
    <property type="match status" value="1"/>
</dbReference>
<name>A0AAX2J314_KINKI</name>
<proteinExistence type="inferred from homology"/>
<sequence>MRNVVAFLLEHFADVRDIPQPQDLGEMLEDAGFEYDDISDALTCVHLLDELPEINQSSLHRQQPALRVYHIEELEILSTEIRGLLHFLEHSGTINAMQREYIIHALMHLPYDNITLENAKVLALLVLWAHRSELPVLIGDELMSVLHGKSTMQ</sequence>
<dbReference type="EMBL" id="LS483426">
    <property type="protein sequence ID" value="SQH24388.1"/>
    <property type="molecule type" value="Genomic_DNA"/>
</dbReference>
<dbReference type="PANTHER" id="PTHR38692:SF1">
    <property type="entry name" value="PROTEIN SMG"/>
    <property type="match status" value="1"/>
</dbReference>
<evidence type="ECO:0000313" key="3">
    <source>
        <dbReference type="Proteomes" id="UP000248598"/>
    </source>
</evidence>
<dbReference type="AlphaFoldDB" id="A0AAX2J314"/>
<organism evidence="2 3">
    <name type="scientific">Kingella kingae</name>
    <dbReference type="NCBI Taxonomy" id="504"/>
    <lineage>
        <taxon>Bacteria</taxon>
        <taxon>Pseudomonadati</taxon>
        <taxon>Pseudomonadota</taxon>
        <taxon>Betaproteobacteria</taxon>
        <taxon>Neisseriales</taxon>
        <taxon>Neisseriaceae</taxon>
        <taxon>Kingella</taxon>
    </lineage>
</organism>
<protein>
    <recommendedName>
        <fullName evidence="1">Protein Smg homolog</fullName>
    </recommendedName>
</protein>
<evidence type="ECO:0000313" key="2">
    <source>
        <dbReference type="EMBL" id="SQH24388.1"/>
    </source>
</evidence>
<dbReference type="RefSeq" id="WP_003787922.1">
    <property type="nucleotide sequence ID" value="NZ_CP091518.1"/>
</dbReference>
<dbReference type="GeneID" id="93261873"/>
<comment type="similarity">
    <text evidence="1">Belongs to the Smg family.</text>
</comment>
<dbReference type="InterPro" id="IPR007456">
    <property type="entry name" value="Smg"/>
</dbReference>
<reference evidence="2 3" key="1">
    <citation type="submission" date="2018-06" db="EMBL/GenBank/DDBJ databases">
        <authorList>
            <consortium name="Pathogen Informatics"/>
            <person name="Doyle S."/>
        </authorList>
    </citation>
    <scope>NUCLEOTIDE SEQUENCE [LARGE SCALE GENOMIC DNA]</scope>
    <source>
        <strain evidence="2 3">NCTC10529</strain>
    </source>
</reference>
<dbReference type="PANTHER" id="PTHR38692">
    <property type="entry name" value="PROTEIN SMG"/>
    <property type="match status" value="1"/>
</dbReference>
<dbReference type="Pfam" id="PF04361">
    <property type="entry name" value="DUF494"/>
    <property type="match status" value="1"/>
</dbReference>
<evidence type="ECO:0000256" key="1">
    <source>
        <dbReference type="HAMAP-Rule" id="MF_00598"/>
    </source>
</evidence>
<accession>A0AAX2J314</accession>